<protein>
    <submittedName>
        <fullName evidence="2">YibE/F-like family protein</fullName>
    </submittedName>
</protein>
<dbReference type="RefSeq" id="WP_109983246.1">
    <property type="nucleotide sequence ID" value="NZ_QGTD01000004.1"/>
</dbReference>
<evidence type="ECO:0000313" key="3">
    <source>
        <dbReference type="Proteomes" id="UP000245624"/>
    </source>
</evidence>
<feature type="transmembrane region" description="Helical" evidence="1">
    <location>
        <begin position="119"/>
        <end position="135"/>
    </location>
</feature>
<keyword evidence="1" id="KW-0812">Transmembrane</keyword>
<sequence>MNKGFQKKYLLYLLVFLGFIGSMLFVYHNHDFYERTILKVTETIETDRIEITDNYENKDYLVTQKITAVIQNGEDKGKTIELENQYSGSQATHFQLKEGTEFFLAKDGSSVGDIKRDKYLVLVAWLFIIILLLVGKKQGALSVVSLAVNAVILSVALDIYIRNSDNSLLIICGISIILFTVLSLIMASGLNEKTYTAIIATLLSTFASLLIAYVALLVTKEQGIRYEEMAFLTRNPQIIFMGGLLIGSLGAVMDVAITMSSSIFELFEKNNEIKLSILKKSGLEIGKDIMGTMTNILFFAYVSGTIPALLLYFKNASPLGFTLSMNLSVELARALAGGIGIVLTIPITLYISIFFIKRKQAKL</sequence>
<feature type="transmembrane region" description="Helical" evidence="1">
    <location>
        <begin position="9"/>
        <end position="28"/>
    </location>
</feature>
<keyword evidence="3" id="KW-1185">Reference proteome</keyword>
<dbReference type="EMBL" id="QGTD01000004">
    <property type="protein sequence ID" value="PWU69852.1"/>
    <property type="molecule type" value="Genomic_DNA"/>
</dbReference>
<keyword evidence="1" id="KW-0472">Membrane</keyword>
<dbReference type="PANTHER" id="PTHR41771:SF1">
    <property type="entry name" value="MEMBRANE PROTEIN"/>
    <property type="match status" value="1"/>
</dbReference>
<name>A0A317L208_9BACI</name>
<evidence type="ECO:0000313" key="2">
    <source>
        <dbReference type="EMBL" id="PWU69852.1"/>
    </source>
</evidence>
<organism evidence="2 3">
    <name type="scientific">Gracilibacillus dipsosauri</name>
    <dbReference type="NCBI Taxonomy" id="178340"/>
    <lineage>
        <taxon>Bacteria</taxon>
        <taxon>Bacillati</taxon>
        <taxon>Bacillota</taxon>
        <taxon>Bacilli</taxon>
        <taxon>Bacillales</taxon>
        <taxon>Bacillaceae</taxon>
        <taxon>Gracilibacillus</taxon>
    </lineage>
</organism>
<dbReference type="Proteomes" id="UP000245624">
    <property type="component" value="Unassembled WGS sequence"/>
</dbReference>
<dbReference type="PANTHER" id="PTHR41771">
    <property type="entry name" value="MEMBRANE PROTEIN-RELATED"/>
    <property type="match status" value="1"/>
</dbReference>
<feature type="transmembrane region" description="Helical" evidence="1">
    <location>
        <begin position="333"/>
        <end position="356"/>
    </location>
</feature>
<reference evidence="2 3" key="1">
    <citation type="submission" date="2018-05" db="EMBL/GenBank/DDBJ databases">
        <title>Genomic analysis of Gracilibacillus dipsosauri DD1 reveals novel features of a salt-tolerant amylase.</title>
        <authorList>
            <person name="Deutch C.E."/>
            <person name="Yang S."/>
        </authorList>
    </citation>
    <scope>NUCLEOTIDE SEQUENCE [LARGE SCALE GENOMIC DNA]</scope>
    <source>
        <strain evidence="2 3">DD1</strain>
    </source>
</reference>
<proteinExistence type="predicted"/>
<feature type="transmembrane region" description="Helical" evidence="1">
    <location>
        <begin position="140"/>
        <end position="161"/>
    </location>
</feature>
<gene>
    <name evidence="2" type="ORF">DLJ74_02665</name>
</gene>
<feature type="transmembrane region" description="Helical" evidence="1">
    <location>
        <begin position="238"/>
        <end position="267"/>
    </location>
</feature>
<feature type="transmembrane region" description="Helical" evidence="1">
    <location>
        <begin position="288"/>
        <end position="313"/>
    </location>
</feature>
<feature type="transmembrane region" description="Helical" evidence="1">
    <location>
        <begin position="194"/>
        <end position="218"/>
    </location>
</feature>
<dbReference type="InterPro" id="IPR012507">
    <property type="entry name" value="YibE_F"/>
</dbReference>
<dbReference type="AlphaFoldDB" id="A0A317L208"/>
<dbReference type="OrthoDB" id="5753718at2"/>
<feature type="transmembrane region" description="Helical" evidence="1">
    <location>
        <begin position="167"/>
        <end position="187"/>
    </location>
</feature>
<comment type="caution">
    <text evidence="2">The sequence shown here is derived from an EMBL/GenBank/DDBJ whole genome shotgun (WGS) entry which is preliminary data.</text>
</comment>
<dbReference type="Pfam" id="PF07907">
    <property type="entry name" value="YibE_F"/>
    <property type="match status" value="1"/>
</dbReference>
<accession>A0A317L208</accession>
<keyword evidence="1" id="KW-1133">Transmembrane helix</keyword>
<evidence type="ECO:0000256" key="1">
    <source>
        <dbReference type="SAM" id="Phobius"/>
    </source>
</evidence>